<dbReference type="Gene3D" id="2.30.110.10">
    <property type="entry name" value="Electron Transport, Fmn-binding Protein, Chain A"/>
    <property type="match status" value="1"/>
</dbReference>
<dbReference type="GO" id="GO:0008615">
    <property type="term" value="P:pyridoxine biosynthetic process"/>
    <property type="evidence" value="ECO:0007669"/>
    <property type="project" value="UniProtKB-UniRule"/>
</dbReference>
<dbReference type="NCBIfam" id="NF004231">
    <property type="entry name" value="PRK05679.1"/>
    <property type="match status" value="1"/>
</dbReference>
<proteinExistence type="inferred from homology"/>
<keyword evidence="8 9" id="KW-0664">Pyridoxine biosynthesis</keyword>
<dbReference type="HAMAP" id="MF_01629">
    <property type="entry name" value="PdxH"/>
    <property type="match status" value="1"/>
</dbReference>
<feature type="binding site" evidence="9 11">
    <location>
        <position position="196"/>
    </location>
    <ligand>
        <name>FMN</name>
        <dbReference type="ChEBI" id="CHEBI:58210"/>
    </ligand>
</feature>
<dbReference type="PROSITE" id="PS01064">
    <property type="entry name" value="PYRIDOX_OXIDASE"/>
    <property type="match status" value="1"/>
</dbReference>
<feature type="domain" description="Pyridoxine 5'-phosphate oxidase dimerisation C-terminal" evidence="13">
    <location>
        <begin position="173"/>
        <end position="214"/>
    </location>
</feature>
<keyword evidence="7 9" id="KW-0560">Oxidoreductase</keyword>
<comment type="similarity">
    <text evidence="3 9">Belongs to the pyridoxamine 5'-phosphate oxidase family.</text>
</comment>
<evidence type="ECO:0000313" key="15">
    <source>
        <dbReference type="Proteomes" id="UP000036700"/>
    </source>
</evidence>
<comment type="catalytic activity">
    <reaction evidence="9">
        <text>pyridoxine 5'-phosphate + O2 = pyridoxal 5'-phosphate + H2O2</text>
        <dbReference type="Rhea" id="RHEA:15149"/>
        <dbReference type="ChEBI" id="CHEBI:15379"/>
        <dbReference type="ChEBI" id="CHEBI:16240"/>
        <dbReference type="ChEBI" id="CHEBI:58589"/>
        <dbReference type="ChEBI" id="CHEBI:597326"/>
        <dbReference type="EC" id="1.4.3.5"/>
    </reaction>
</comment>
<dbReference type="SUPFAM" id="SSF50475">
    <property type="entry name" value="FMN-binding split barrel"/>
    <property type="match status" value="1"/>
</dbReference>
<keyword evidence="5 9" id="KW-0285">Flavoprotein</keyword>
<dbReference type="Pfam" id="PF01243">
    <property type="entry name" value="PNPOx_N"/>
    <property type="match status" value="1"/>
</dbReference>
<protein>
    <recommendedName>
        <fullName evidence="9">Pyridoxine/pyridoxamine 5'-phosphate oxidase</fullName>
        <ecNumber evidence="9">1.4.3.5</ecNumber>
    </recommendedName>
    <alternativeName>
        <fullName evidence="9">PNP/PMP oxidase</fullName>
        <shortName evidence="9">PNPOx</shortName>
    </alternativeName>
    <alternativeName>
        <fullName evidence="9">Pyridoxal 5'-phosphate synthase</fullName>
    </alternativeName>
</protein>
<evidence type="ECO:0000256" key="8">
    <source>
        <dbReference type="ARBA" id="ARBA00023096"/>
    </source>
</evidence>
<accession>A0A0G3F134</accession>
<comment type="cofactor">
    <cofactor evidence="9 11">
        <name>FMN</name>
        <dbReference type="ChEBI" id="CHEBI:58210"/>
    </cofactor>
    <text evidence="9 11">Binds 1 FMN per subunit.</text>
</comment>
<dbReference type="Pfam" id="PF10590">
    <property type="entry name" value="PNP_phzG_C"/>
    <property type="match status" value="1"/>
</dbReference>
<evidence type="ECO:0000256" key="3">
    <source>
        <dbReference type="ARBA" id="ARBA00007301"/>
    </source>
</evidence>
<organism evidence="14 15">
    <name type="scientific">Pandoraea thiooxydans</name>
    <dbReference type="NCBI Taxonomy" id="445709"/>
    <lineage>
        <taxon>Bacteria</taxon>
        <taxon>Pseudomonadati</taxon>
        <taxon>Pseudomonadota</taxon>
        <taxon>Betaproteobacteria</taxon>
        <taxon>Burkholderiales</taxon>
        <taxon>Burkholderiaceae</taxon>
        <taxon>Pandoraea</taxon>
    </lineage>
</organism>
<dbReference type="OrthoDB" id="9780392at2"/>
<dbReference type="PANTHER" id="PTHR10851">
    <property type="entry name" value="PYRIDOXINE-5-PHOSPHATE OXIDASE"/>
    <property type="match status" value="1"/>
</dbReference>
<dbReference type="InterPro" id="IPR019576">
    <property type="entry name" value="Pyridoxamine_oxidase_dimer_C"/>
</dbReference>
<evidence type="ECO:0000256" key="11">
    <source>
        <dbReference type="PIRSR" id="PIRSR000190-2"/>
    </source>
</evidence>
<sequence>MNASSLADLRKTYALGSLAESDVAQDPLQQFKLWFQQALEAKLPEPNAMTLATAGADGRPDARIVLIKGVDERGFAFYTNYESRKGQELAQNPDACLLFYWIELERQVRIEGKVEKVPAAESDAYFQSRPLDSRIGAWASVQSAEIGDRRILEEREAQFRAQYGEHPPRPPHWGGYIVKPEAIEFWQGRPSRLHDRIKYMRRADGQWKIVRLSP</sequence>
<dbReference type="FunFam" id="2.30.110.10:FF:000005">
    <property type="entry name" value="NAD(P)H-hydrate epimerase"/>
    <property type="match status" value="1"/>
</dbReference>
<dbReference type="AlphaFoldDB" id="A0A0G3F134"/>
<dbReference type="PIRSF" id="PIRSF000190">
    <property type="entry name" value="Pyd_amn-ph_oxd"/>
    <property type="match status" value="1"/>
</dbReference>
<comment type="pathway">
    <text evidence="2 9">Cofactor metabolism; pyridoxal 5'-phosphate salvage; pyridoxal 5'-phosphate from pyridoxine 5'-phosphate: step 1/1.</text>
</comment>
<dbReference type="InterPro" id="IPR000659">
    <property type="entry name" value="Pyridox_Oxase"/>
</dbReference>
<feature type="binding site" evidence="9 10">
    <location>
        <position position="125"/>
    </location>
    <ligand>
        <name>substrate</name>
    </ligand>
</feature>
<feature type="binding site" evidence="9 10">
    <location>
        <position position="68"/>
    </location>
    <ligand>
        <name>substrate</name>
    </ligand>
</feature>
<feature type="binding site" evidence="9 11">
    <location>
        <position position="186"/>
    </location>
    <ligand>
        <name>FMN</name>
        <dbReference type="ChEBI" id="CHEBI:58210"/>
    </ligand>
</feature>
<evidence type="ECO:0000256" key="1">
    <source>
        <dbReference type="ARBA" id="ARBA00004738"/>
    </source>
</evidence>
<reference evidence="15" key="1">
    <citation type="submission" date="2015-06" db="EMBL/GenBank/DDBJ databases">
        <authorList>
            <person name="Lim Y.L."/>
            <person name="Ee R."/>
            <person name="Yong D."/>
            <person name="How K.Y."/>
            <person name="Yin W.F."/>
            <person name="Chan K.G."/>
        </authorList>
    </citation>
    <scope>NUCLEOTIDE SEQUENCE [LARGE SCALE GENOMIC DNA]</scope>
    <source>
        <strain evidence="15">DSM 25325</strain>
    </source>
</reference>
<feature type="binding site" evidence="9 11">
    <location>
        <begin position="63"/>
        <end position="68"/>
    </location>
    <ligand>
        <name>FMN</name>
        <dbReference type="ChEBI" id="CHEBI:58210"/>
    </ligand>
</feature>
<dbReference type="NCBIfam" id="TIGR00558">
    <property type="entry name" value="pdxH"/>
    <property type="match status" value="1"/>
</dbReference>
<dbReference type="InterPro" id="IPR011576">
    <property type="entry name" value="Pyridox_Oxase_N"/>
</dbReference>
<feature type="binding site" evidence="9 11">
    <location>
        <position position="85"/>
    </location>
    <ligand>
        <name>FMN</name>
        <dbReference type="ChEBI" id="CHEBI:58210"/>
    </ligand>
</feature>
<dbReference type="Proteomes" id="UP000036700">
    <property type="component" value="Chromosome"/>
</dbReference>
<dbReference type="RefSeq" id="WP_047216860.1">
    <property type="nucleotide sequence ID" value="NZ_CP011568.3"/>
</dbReference>
<gene>
    <name evidence="9" type="primary">pdxH</name>
    <name evidence="14" type="ORF">ABW99_20580</name>
</gene>
<feature type="binding site" evidence="9 10">
    <location>
        <position position="133"/>
    </location>
    <ligand>
        <name>substrate</name>
    </ligand>
</feature>
<dbReference type="GO" id="GO:0004733">
    <property type="term" value="F:pyridoxamine phosphate oxidase activity"/>
    <property type="evidence" value="ECO:0007669"/>
    <property type="project" value="UniProtKB-UniRule"/>
</dbReference>
<evidence type="ECO:0000256" key="4">
    <source>
        <dbReference type="ARBA" id="ARBA00011738"/>
    </source>
</evidence>
<dbReference type="GO" id="GO:0010181">
    <property type="term" value="F:FMN binding"/>
    <property type="evidence" value="ECO:0007669"/>
    <property type="project" value="UniProtKB-UniRule"/>
</dbReference>
<evidence type="ECO:0000313" key="14">
    <source>
        <dbReference type="EMBL" id="AKJ70756.1"/>
    </source>
</evidence>
<feature type="binding site" evidence="10">
    <location>
        <begin position="10"/>
        <end position="13"/>
    </location>
    <ligand>
        <name>substrate</name>
    </ligand>
</feature>
<dbReference type="EC" id="1.4.3.5" evidence="9"/>
<dbReference type="EMBL" id="CP011568">
    <property type="protein sequence ID" value="AKJ70756.1"/>
    <property type="molecule type" value="Genomic_DNA"/>
</dbReference>
<dbReference type="InterPro" id="IPR019740">
    <property type="entry name" value="Pyridox_Oxase_CS"/>
</dbReference>
<comment type="subunit">
    <text evidence="4 9">Homodimer.</text>
</comment>
<evidence type="ECO:0000256" key="7">
    <source>
        <dbReference type="ARBA" id="ARBA00023002"/>
    </source>
</evidence>
<feature type="binding site" evidence="9 11">
    <location>
        <begin position="142"/>
        <end position="143"/>
    </location>
    <ligand>
        <name>FMN</name>
        <dbReference type="ChEBI" id="CHEBI:58210"/>
    </ligand>
</feature>
<evidence type="ECO:0000256" key="10">
    <source>
        <dbReference type="PIRSR" id="PIRSR000190-1"/>
    </source>
</evidence>
<evidence type="ECO:0000256" key="2">
    <source>
        <dbReference type="ARBA" id="ARBA00005037"/>
    </source>
</evidence>
<feature type="binding site" evidence="9 11">
    <location>
        <position position="107"/>
    </location>
    <ligand>
        <name>FMN</name>
        <dbReference type="ChEBI" id="CHEBI:58210"/>
    </ligand>
</feature>
<comment type="function">
    <text evidence="9">Catalyzes the oxidation of either pyridoxine 5'-phosphate (PNP) or pyridoxamine 5'-phosphate (PMP) into pyridoxal 5'-phosphate (PLP).</text>
</comment>
<keyword evidence="15" id="KW-1185">Reference proteome</keyword>
<evidence type="ECO:0000256" key="6">
    <source>
        <dbReference type="ARBA" id="ARBA00022643"/>
    </source>
</evidence>
<feature type="domain" description="Pyridoxamine 5'-phosphate oxidase N-terminal" evidence="12">
    <location>
        <begin position="36"/>
        <end position="155"/>
    </location>
</feature>
<evidence type="ECO:0000256" key="9">
    <source>
        <dbReference type="HAMAP-Rule" id="MF_01629"/>
    </source>
</evidence>
<evidence type="ECO:0000259" key="12">
    <source>
        <dbReference type="Pfam" id="PF01243"/>
    </source>
</evidence>
<feature type="binding site" evidence="9 11">
    <location>
        <position position="84"/>
    </location>
    <ligand>
        <name>FMN</name>
        <dbReference type="ChEBI" id="CHEBI:58210"/>
    </ligand>
</feature>
<name>A0A0G3F134_9BURK</name>
<dbReference type="InterPro" id="IPR012349">
    <property type="entry name" value="Split_barrel_FMN-bd"/>
</dbReference>
<keyword evidence="6 9" id="KW-0288">FMN</keyword>
<evidence type="ECO:0000259" key="13">
    <source>
        <dbReference type="Pfam" id="PF10590"/>
    </source>
</evidence>
<feature type="binding site" evidence="9 10">
    <location>
        <position position="129"/>
    </location>
    <ligand>
        <name>substrate</name>
    </ligand>
</feature>
<dbReference type="PATRIC" id="fig|445709.3.peg.4315"/>
<dbReference type="STRING" id="445709.ABW99_20580"/>
<comment type="catalytic activity">
    <reaction evidence="9">
        <text>pyridoxamine 5'-phosphate + O2 + H2O = pyridoxal 5'-phosphate + H2O2 + NH4(+)</text>
        <dbReference type="Rhea" id="RHEA:15817"/>
        <dbReference type="ChEBI" id="CHEBI:15377"/>
        <dbReference type="ChEBI" id="CHEBI:15379"/>
        <dbReference type="ChEBI" id="CHEBI:16240"/>
        <dbReference type="ChEBI" id="CHEBI:28938"/>
        <dbReference type="ChEBI" id="CHEBI:58451"/>
        <dbReference type="ChEBI" id="CHEBI:597326"/>
        <dbReference type="EC" id="1.4.3.5"/>
    </reaction>
</comment>
<dbReference type="PANTHER" id="PTHR10851:SF0">
    <property type="entry name" value="PYRIDOXINE-5'-PHOSPHATE OXIDASE"/>
    <property type="match status" value="1"/>
</dbReference>
<feature type="binding site" evidence="9 10">
    <location>
        <begin position="192"/>
        <end position="194"/>
    </location>
    <ligand>
        <name>substrate</name>
    </ligand>
</feature>
<comment type="pathway">
    <text evidence="1 9">Cofactor metabolism; pyridoxal 5'-phosphate salvage; pyridoxal 5'-phosphate from pyridoxamine 5'-phosphate: step 1/1.</text>
</comment>
<evidence type="ECO:0000256" key="5">
    <source>
        <dbReference type="ARBA" id="ARBA00022630"/>
    </source>
</evidence>
<feature type="binding site" evidence="9 11">
    <location>
        <begin position="78"/>
        <end position="79"/>
    </location>
    <ligand>
        <name>FMN</name>
        <dbReference type="ChEBI" id="CHEBI:58210"/>
    </ligand>
</feature>
<dbReference type="KEGG" id="ptx:ABW99_20580"/>
<dbReference type="UniPathway" id="UPA01068">
    <property type="reaction ID" value="UER00304"/>
</dbReference>